<keyword evidence="3" id="KW-0804">Transcription</keyword>
<dbReference type="EMBL" id="VFOL01000001">
    <property type="protein sequence ID" value="TQL37550.1"/>
    <property type="molecule type" value="Genomic_DNA"/>
</dbReference>
<protein>
    <submittedName>
        <fullName evidence="5">DNA-binding NarL/FixJ family response regulator</fullName>
    </submittedName>
</protein>
<name>A0A542XP27_SALAC</name>
<dbReference type="SUPFAM" id="SSF46894">
    <property type="entry name" value="C-terminal effector domain of the bipartite response regulators"/>
    <property type="match status" value="1"/>
</dbReference>
<dbReference type="InterPro" id="IPR016032">
    <property type="entry name" value="Sig_transdc_resp-reg_C-effctor"/>
</dbReference>
<dbReference type="GO" id="GO:0006355">
    <property type="term" value="P:regulation of DNA-templated transcription"/>
    <property type="evidence" value="ECO:0007669"/>
    <property type="project" value="InterPro"/>
</dbReference>
<dbReference type="InterPro" id="IPR000792">
    <property type="entry name" value="Tscrpt_reg_LuxR_C"/>
</dbReference>
<dbReference type="Pfam" id="PF00196">
    <property type="entry name" value="GerE"/>
    <property type="match status" value="1"/>
</dbReference>
<feature type="domain" description="HTH luxR-type" evidence="4">
    <location>
        <begin position="175"/>
        <end position="240"/>
    </location>
</feature>
<evidence type="ECO:0000313" key="5">
    <source>
        <dbReference type="EMBL" id="TQL37550.1"/>
    </source>
</evidence>
<proteinExistence type="predicted"/>
<dbReference type="PROSITE" id="PS50043">
    <property type="entry name" value="HTH_LUXR_2"/>
    <property type="match status" value="1"/>
</dbReference>
<accession>A0A542XP27</accession>
<keyword evidence="1" id="KW-0805">Transcription regulation</keyword>
<dbReference type="GO" id="GO:0003677">
    <property type="term" value="F:DNA binding"/>
    <property type="evidence" value="ECO:0007669"/>
    <property type="project" value="UniProtKB-KW"/>
</dbReference>
<comment type="caution">
    <text evidence="5">The sequence shown here is derived from an EMBL/GenBank/DDBJ whole genome shotgun (WGS) entry which is preliminary data.</text>
</comment>
<evidence type="ECO:0000256" key="2">
    <source>
        <dbReference type="ARBA" id="ARBA00023125"/>
    </source>
</evidence>
<dbReference type="PANTHER" id="PTHR44688">
    <property type="entry name" value="DNA-BINDING TRANSCRIPTIONAL ACTIVATOR DEVR_DOSR"/>
    <property type="match status" value="1"/>
</dbReference>
<dbReference type="PANTHER" id="PTHR44688:SF16">
    <property type="entry name" value="DNA-BINDING TRANSCRIPTIONAL ACTIVATOR DEVR_DOSR"/>
    <property type="match status" value="1"/>
</dbReference>
<dbReference type="Proteomes" id="UP000315983">
    <property type="component" value="Unassembled WGS sequence"/>
</dbReference>
<gene>
    <name evidence="5" type="ORF">FB564_2713</name>
</gene>
<evidence type="ECO:0000256" key="1">
    <source>
        <dbReference type="ARBA" id="ARBA00023015"/>
    </source>
</evidence>
<evidence type="ECO:0000313" key="6">
    <source>
        <dbReference type="Proteomes" id="UP000315983"/>
    </source>
</evidence>
<dbReference type="CDD" id="cd06170">
    <property type="entry name" value="LuxR_C_like"/>
    <property type="match status" value="1"/>
</dbReference>
<sequence length="245" mass="26759">MKTASSSELPNDDAEEGQYTRVITDDAVNSTRQPQLSVLVAHFNEVSRWGLSAMLNSLPFVRSAPNCTIEEATSMLQVYSFDMLIADSMAQQALGHIVRSATERGVKCLALLRDTSRKSITHAAAFAVDGFILECTLNLRTLSDALLRMGRGEVPLPPEIAKEMLAALRSEDKAPVYAPFMLTPREHEVLQLLSAGLTNKQIARHLQISDHGAKRHVANVLAKMNCPNRTHAAAYALQHGLLGST</sequence>
<reference evidence="5 6" key="1">
    <citation type="submission" date="2019-06" db="EMBL/GenBank/DDBJ databases">
        <title>Sequencing the genomes of 1000 actinobacteria strains.</title>
        <authorList>
            <person name="Klenk H.-P."/>
        </authorList>
    </citation>
    <scope>NUCLEOTIDE SEQUENCE [LARGE SCALE GENOMIC DNA]</scope>
    <source>
        <strain evidence="5 6">DSM 44819</strain>
    </source>
</reference>
<evidence type="ECO:0000256" key="3">
    <source>
        <dbReference type="ARBA" id="ARBA00023163"/>
    </source>
</evidence>
<dbReference type="SMART" id="SM00421">
    <property type="entry name" value="HTH_LUXR"/>
    <property type="match status" value="1"/>
</dbReference>
<dbReference type="AlphaFoldDB" id="A0A542XP27"/>
<organism evidence="5 6">
    <name type="scientific">Salinispora arenicola</name>
    <dbReference type="NCBI Taxonomy" id="168697"/>
    <lineage>
        <taxon>Bacteria</taxon>
        <taxon>Bacillati</taxon>
        <taxon>Actinomycetota</taxon>
        <taxon>Actinomycetes</taxon>
        <taxon>Micromonosporales</taxon>
        <taxon>Micromonosporaceae</taxon>
        <taxon>Salinispora</taxon>
    </lineage>
</organism>
<dbReference type="PRINTS" id="PR00038">
    <property type="entry name" value="HTHLUXR"/>
</dbReference>
<dbReference type="Gene3D" id="3.40.50.2300">
    <property type="match status" value="1"/>
</dbReference>
<evidence type="ECO:0000259" key="4">
    <source>
        <dbReference type="PROSITE" id="PS50043"/>
    </source>
</evidence>
<keyword evidence="2 5" id="KW-0238">DNA-binding</keyword>